<evidence type="ECO:0000256" key="1">
    <source>
        <dbReference type="SAM" id="SignalP"/>
    </source>
</evidence>
<accession>A0A4Z0Q7Q5</accession>
<keyword evidence="1" id="KW-0732">Signal</keyword>
<dbReference type="Proteomes" id="UP000297549">
    <property type="component" value="Unassembled WGS sequence"/>
</dbReference>
<proteinExistence type="predicted"/>
<dbReference type="OrthoDB" id="863842at2"/>
<gene>
    <name evidence="3" type="ORF">E5K00_09690</name>
</gene>
<evidence type="ECO:0000259" key="2">
    <source>
        <dbReference type="Pfam" id="PF18962"/>
    </source>
</evidence>
<organism evidence="3 4">
    <name type="scientific">Hymenobacter aquaticus</name>
    <dbReference type="NCBI Taxonomy" id="1867101"/>
    <lineage>
        <taxon>Bacteria</taxon>
        <taxon>Pseudomonadati</taxon>
        <taxon>Bacteroidota</taxon>
        <taxon>Cytophagia</taxon>
        <taxon>Cytophagales</taxon>
        <taxon>Hymenobacteraceae</taxon>
        <taxon>Hymenobacter</taxon>
    </lineage>
</organism>
<keyword evidence="4" id="KW-1185">Reference proteome</keyword>
<comment type="caution">
    <text evidence="3">The sequence shown here is derived from an EMBL/GenBank/DDBJ whole genome shotgun (WGS) entry which is preliminary data.</text>
</comment>
<dbReference type="AlphaFoldDB" id="A0A4Z0Q7Q5"/>
<feature type="domain" description="Secretion system C-terminal sorting" evidence="2">
    <location>
        <begin position="405"/>
        <end position="479"/>
    </location>
</feature>
<dbReference type="EMBL" id="SRLC01000001">
    <property type="protein sequence ID" value="TGE25439.1"/>
    <property type="molecule type" value="Genomic_DNA"/>
</dbReference>
<evidence type="ECO:0000313" key="4">
    <source>
        <dbReference type="Proteomes" id="UP000297549"/>
    </source>
</evidence>
<dbReference type="Gene3D" id="2.40.128.720">
    <property type="match status" value="1"/>
</dbReference>
<dbReference type="InterPro" id="IPR026444">
    <property type="entry name" value="Secre_tail"/>
</dbReference>
<dbReference type="NCBIfam" id="TIGR04183">
    <property type="entry name" value="Por_Secre_tail"/>
    <property type="match status" value="1"/>
</dbReference>
<dbReference type="RefSeq" id="WP_135463017.1">
    <property type="nucleotide sequence ID" value="NZ_SRLC01000001.1"/>
</dbReference>
<dbReference type="Pfam" id="PF18962">
    <property type="entry name" value="Por_Secre_tail"/>
    <property type="match status" value="1"/>
</dbReference>
<feature type="chain" id="PRO_5021421669" evidence="1">
    <location>
        <begin position="21"/>
        <end position="481"/>
    </location>
</feature>
<sequence length="481" mass="53669">MKKQLLIVACGLLAGAGAMAQQRPEMKLREPFELPKELRQELAQRGVAQPTAAARSTTVRKPGKTTIYQWSPLTQWSATPMVELNTYDASGQVTQVVERDSVTQRPSTRYSWAYNAAGQQTRNLIENWNGTAWQNQTLSLDSYNSASSLTEHLEQKWVNGAWQNVFRATVQYDARNHYVAWSNEDWRNNAWVATYGGRATVTYNAAGAVVEETEDLLNTATGTYQPNLRHVYSYASATALLPNGQTSQHWENGAYVNQQRVNNAVRDSQGRVLTSESELWLNGAWQLNSRFTTTYLDNGSTLGSFERRQSNAWVPLYRYAHIYDQWGTEVENVSETFTNNAWTIQEAYRYLLRYNAAHDLLARVRQNYDTNTKTYVNGVKFTYSDFQSITLGTRPSAELAAATQLYPNPTTGRLTVALPAQVGQGAAAVEVVNSLGQVVQRQVLLPRQGQAALDLSALSAGVYTVRIGTAAGLVVKKVVRQ</sequence>
<name>A0A4Z0Q7Q5_9BACT</name>
<feature type="signal peptide" evidence="1">
    <location>
        <begin position="1"/>
        <end position="20"/>
    </location>
</feature>
<protein>
    <submittedName>
        <fullName evidence="3">T9SS type A sorting domain-containing protein</fullName>
    </submittedName>
</protein>
<evidence type="ECO:0000313" key="3">
    <source>
        <dbReference type="EMBL" id="TGE25439.1"/>
    </source>
</evidence>
<reference evidence="3 4" key="1">
    <citation type="submission" date="2019-04" db="EMBL/GenBank/DDBJ databases">
        <authorList>
            <person name="Feng G."/>
            <person name="Zhang J."/>
            <person name="Zhu H."/>
        </authorList>
    </citation>
    <scope>NUCLEOTIDE SEQUENCE [LARGE SCALE GENOMIC DNA]</scope>
    <source>
        <strain evidence="3 4">JCM 31653</strain>
    </source>
</reference>